<dbReference type="InterPro" id="IPR013783">
    <property type="entry name" value="Ig-like_fold"/>
</dbReference>
<dbReference type="GO" id="GO:0008270">
    <property type="term" value="F:zinc ion binding"/>
    <property type="evidence" value="ECO:0007669"/>
    <property type="project" value="UniProtKB-KW"/>
</dbReference>
<proteinExistence type="predicted"/>
<dbReference type="PROSITE" id="PS01357">
    <property type="entry name" value="ZF_ZZ_1"/>
    <property type="match status" value="2"/>
</dbReference>
<keyword evidence="2 4" id="KW-0863">Zinc-finger</keyword>
<reference evidence="7 8" key="1">
    <citation type="submission" date="2015-04" db="EMBL/GenBank/DDBJ databases">
        <title>Complete genome sequence of Schizopora paradoxa KUC8140, a cosmopolitan wood degrader in East Asia.</title>
        <authorList>
            <consortium name="DOE Joint Genome Institute"/>
            <person name="Min B."/>
            <person name="Park H."/>
            <person name="Jang Y."/>
            <person name="Kim J.-J."/>
            <person name="Kim K.H."/>
            <person name="Pangilinan J."/>
            <person name="Lipzen A."/>
            <person name="Riley R."/>
            <person name="Grigoriev I.V."/>
            <person name="Spatafora J.W."/>
            <person name="Choi I.-G."/>
        </authorList>
    </citation>
    <scope>NUCLEOTIDE SEQUENCE [LARGE SCALE GENOMIC DNA]</scope>
    <source>
        <strain evidence="7 8">KUC8140</strain>
    </source>
</reference>
<dbReference type="PROSITE" id="PS50135">
    <property type="entry name" value="ZF_ZZ_2"/>
    <property type="match status" value="4"/>
</dbReference>
<sequence>MFAVKATYNNETRKLSFKDSTFPSYTEICSQLYRVFPIGGSYYFSKLIFCPTEGTRVIVGKEVHNEAEYVAHIAPFAQQKWPGGVLRFYIVDETPHKVPAAHQQQYQQFFATPSISQSSSISSSDFVMRRPSKATSILSSSGAELTKAVSADTQASNRNSCISLDSTGSCCSVAEGKEEMRTIMTKFLADFSRVASSSFGEISDAASAGAATPKATTPKIQTTTVPAVVTSEPDSAPLPIPGAFIQTAHPVAPQVPAPIPDLNSPSGALHPGITCDDCNGPVRGLRFKCTMCLDFDLCERCMARDNAIEMHRLRFPAEHVFGVIRNHEFRVIAAPPVPVMAPRIHSVGRPSLTRPVVHTNIQCDRCNSTVIGVRHKCLDCPDFDMCDNCISHARTFHFPGHQFFALTEPGRVVVHKTFMDDDGLRPSPREEIVHRATCDLCGSSIRGVRYKCLTCPDYDTCSQCISITNEQHPNHTFVKISESQMLAPKDPALRQKHAASCNECGSQIRGVRFKCMHPSCPDYDLCMKCEALPITVHPANHPMLKMRDPQTVVPTVYRVGGTSLVNNHAYQCPFFCHNMLPHDETPVSSASKQVSFADVGVVASEPVPLKVEASVQLPRPQTAEASVETDAVEDADLPSRALSPAPVEPFENFQLLVDYFRSSARNARSLVPSQQVMEMPGQLNSSFNTSVSTQGSASLISLVPEHLSDFSDGLKVSVDEDIANGGLVFQTGDFFTRNWCLHNTGERSWPESTELIFVGGDRMSSYAGAPSAYHVGSVAPGQFTFVYATDFQAPEVPGFYFGYWSLVCGNGVRFGDSIRCEITVTHPVDAVLRSPSPTSMEMQVYAQDDDTLHIEAGAAFIKSWRVENIGQKAWPMSTELVFMGGDRMAAYEDAPLEYNVGRVEPGDSVFVSAADLKAPELPGKYVGYWALAQRDNNSYGGKLCCRVIVPDTVATEPEASTSSTLGNAMLSEERVAYVREQAQQRLVNRMRALGISDGSGAAEEELKAEFVDDDNIEDGQVFPAGAEFVKNWRLQNTGNVAWPDSTEIIFVAGDRMPAYTGAPTRYYVGRAEPGEYAYACAMDLKAPELPGQYVGYWRLVDGNGTRFGNSVWCNITVSEPEVYNDVRNDSLSSSEVIMPGAAAVEPEAEVEGSDVFSSAAVTAEEIPPSSVPSSSSEASEAGDSSTSLLDEFETASDEELWETSRSQVVNGQVVEPDTEYVVLYDSSDEE</sequence>
<feature type="domain" description="ZZ-type" evidence="6">
    <location>
        <begin position="496"/>
        <end position="551"/>
    </location>
</feature>
<gene>
    <name evidence="7" type="ORF">SCHPADRAFT_923925</name>
</gene>
<dbReference type="AlphaFoldDB" id="A0A0H2S834"/>
<dbReference type="CDD" id="cd14947">
    <property type="entry name" value="NBR1_like"/>
    <property type="match status" value="3"/>
</dbReference>
<feature type="domain" description="ZZ-type" evidence="6">
    <location>
        <begin position="270"/>
        <end position="329"/>
    </location>
</feature>
<feature type="compositionally biased region" description="Low complexity" evidence="5">
    <location>
        <begin position="1163"/>
        <end position="1187"/>
    </location>
</feature>
<dbReference type="SUPFAM" id="SSF57850">
    <property type="entry name" value="RING/U-box"/>
    <property type="match status" value="4"/>
</dbReference>
<dbReference type="PANTHER" id="PTHR20930">
    <property type="entry name" value="OVARIAN CARCINOMA ANTIGEN CA125-RELATED"/>
    <property type="match status" value="1"/>
</dbReference>
<evidence type="ECO:0000256" key="4">
    <source>
        <dbReference type="PROSITE-ProRule" id="PRU00228"/>
    </source>
</evidence>
<dbReference type="Proteomes" id="UP000053477">
    <property type="component" value="Unassembled WGS sequence"/>
</dbReference>
<dbReference type="Gene3D" id="3.30.60.90">
    <property type="match status" value="4"/>
</dbReference>
<feature type="compositionally biased region" description="Acidic residues" evidence="5">
    <location>
        <begin position="1190"/>
        <end position="1201"/>
    </location>
</feature>
<dbReference type="Pfam" id="PF00569">
    <property type="entry name" value="ZZ"/>
    <property type="match status" value="4"/>
</dbReference>
<dbReference type="Gene3D" id="2.60.40.10">
    <property type="entry name" value="Immunoglobulins"/>
    <property type="match status" value="3"/>
</dbReference>
<keyword evidence="3" id="KW-0862">Zinc</keyword>
<protein>
    <recommendedName>
        <fullName evidence="6">ZZ-type domain-containing protein</fullName>
    </recommendedName>
</protein>
<keyword evidence="8" id="KW-1185">Reference proteome</keyword>
<evidence type="ECO:0000259" key="6">
    <source>
        <dbReference type="PROSITE" id="PS50135"/>
    </source>
</evidence>
<accession>A0A0H2S834</accession>
<dbReference type="OrthoDB" id="661148at2759"/>
<evidence type="ECO:0000256" key="1">
    <source>
        <dbReference type="ARBA" id="ARBA00022723"/>
    </source>
</evidence>
<evidence type="ECO:0000313" key="7">
    <source>
        <dbReference type="EMBL" id="KLO20089.1"/>
    </source>
</evidence>
<dbReference type="InterPro" id="IPR000433">
    <property type="entry name" value="Znf_ZZ"/>
</dbReference>
<dbReference type="Pfam" id="PF16158">
    <property type="entry name" value="N_BRCA1_IG"/>
    <property type="match status" value="3"/>
</dbReference>
<dbReference type="CDD" id="cd02340">
    <property type="entry name" value="ZZ_NBR1_like"/>
    <property type="match status" value="4"/>
</dbReference>
<keyword evidence="1" id="KW-0479">Metal-binding</keyword>
<dbReference type="SMART" id="SM00291">
    <property type="entry name" value="ZnF_ZZ"/>
    <property type="match status" value="4"/>
</dbReference>
<feature type="region of interest" description="Disordered" evidence="5">
    <location>
        <begin position="1163"/>
        <end position="1212"/>
    </location>
</feature>
<feature type="domain" description="ZZ-type" evidence="6">
    <location>
        <begin position="433"/>
        <end position="485"/>
    </location>
</feature>
<evidence type="ECO:0000256" key="5">
    <source>
        <dbReference type="SAM" id="MobiDB-lite"/>
    </source>
</evidence>
<name>A0A0H2S834_9AGAM</name>
<evidence type="ECO:0000256" key="2">
    <source>
        <dbReference type="ARBA" id="ARBA00022771"/>
    </source>
</evidence>
<feature type="domain" description="ZZ-type" evidence="6">
    <location>
        <begin position="358"/>
        <end position="411"/>
    </location>
</feature>
<dbReference type="InParanoid" id="A0A0H2S834"/>
<organism evidence="7 8">
    <name type="scientific">Schizopora paradoxa</name>
    <dbReference type="NCBI Taxonomy" id="27342"/>
    <lineage>
        <taxon>Eukaryota</taxon>
        <taxon>Fungi</taxon>
        <taxon>Dikarya</taxon>
        <taxon>Basidiomycota</taxon>
        <taxon>Agaricomycotina</taxon>
        <taxon>Agaricomycetes</taxon>
        <taxon>Hymenochaetales</taxon>
        <taxon>Schizoporaceae</taxon>
        <taxon>Schizopora</taxon>
    </lineage>
</organism>
<evidence type="ECO:0000313" key="8">
    <source>
        <dbReference type="Proteomes" id="UP000053477"/>
    </source>
</evidence>
<dbReference type="InterPro" id="IPR043145">
    <property type="entry name" value="Znf_ZZ_sf"/>
</dbReference>
<dbReference type="EMBL" id="KQ085883">
    <property type="protein sequence ID" value="KLO20089.1"/>
    <property type="molecule type" value="Genomic_DNA"/>
</dbReference>
<dbReference type="STRING" id="27342.A0A0H2S834"/>
<dbReference type="InterPro" id="IPR032350">
    <property type="entry name" value="Nbr1_FW"/>
</dbReference>
<evidence type="ECO:0000256" key="3">
    <source>
        <dbReference type="ARBA" id="ARBA00022833"/>
    </source>
</evidence>
<dbReference type="PANTHER" id="PTHR20930:SF0">
    <property type="entry name" value="PROTEIN ILRUN"/>
    <property type="match status" value="1"/>
</dbReference>